<dbReference type="EC" id="2.7.11.1" evidence="20"/>
<evidence type="ECO:0000256" key="16">
    <source>
        <dbReference type="ARBA" id="ARBA00023170"/>
    </source>
</evidence>
<dbReference type="AlphaFoldDB" id="A0A8J5LY84"/>
<keyword evidence="14 22" id="KW-0472">Membrane</keyword>
<dbReference type="GO" id="GO:0002229">
    <property type="term" value="P:defense response to oomycetes"/>
    <property type="evidence" value="ECO:0007669"/>
    <property type="project" value="UniProtKB-ARBA"/>
</dbReference>
<dbReference type="SUPFAM" id="SSF51110">
    <property type="entry name" value="alpha-D-mannose-specific plant lectins"/>
    <property type="match status" value="1"/>
</dbReference>
<evidence type="ECO:0000256" key="18">
    <source>
        <dbReference type="ARBA" id="ARBA00047899"/>
    </source>
</evidence>
<feature type="domain" description="Protein kinase" evidence="24">
    <location>
        <begin position="510"/>
        <end position="774"/>
    </location>
</feature>
<evidence type="ECO:0000259" key="27">
    <source>
        <dbReference type="PROSITE" id="PS50948"/>
    </source>
</evidence>
<feature type="transmembrane region" description="Helical" evidence="22">
    <location>
        <begin position="452"/>
        <end position="477"/>
    </location>
</feature>
<dbReference type="Pfam" id="PF08276">
    <property type="entry name" value="PAN_2"/>
    <property type="match status" value="1"/>
</dbReference>
<dbReference type="SMART" id="SM00108">
    <property type="entry name" value="B_lectin"/>
    <property type="match status" value="1"/>
</dbReference>
<keyword evidence="15" id="KW-1015">Disulfide bond</keyword>
<dbReference type="SUPFAM" id="SSF56112">
    <property type="entry name" value="Protein kinase-like (PK-like)"/>
    <property type="match status" value="1"/>
</dbReference>
<evidence type="ECO:0000256" key="15">
    <source>
        <dbReference type="ARBA" id="ARBA00023157"/>
    </source>
</evidence>
<feature type="chain" id="PRO_5035326502" description="Receptor-like serine/threonine-protein kinase" evidence="23">
    <location>
        <begin position="17"/>
        <end position="774"/>
    </location>
</feature>
<name>A0A8J5LY84_ZINOF</name>
<keyword evidence="16" id="KW-0675">Receptor</keyword>
<dbReference type="GO" id="GO:0048544">
    <property type="term" value="P:recognition of pollen"/>
    <property type="evidence" value="ECO:0007669"/>
    <property type="project" value="InterPro"/>
</dbReference>
<evidence type="ECO:0000256" key="22">
    <source>
        <dbReference type="SAM" id="Phobius"/>
    </source>
</evidence>
<dbReference type="PANTHER" id="PTHR32444:SF183">
    <property type="entry name" value="APPLE DOMAIN-CONTAINING PROTEIN"/>
    <property type="match status" value="1"/>
</dbReference>
<dbReference type="GO" id="GO:0004674">
    <property type="term" value="F:protein serine/threonine kinase activity"/>
    <property type="evidence" value="ECO:0007669"/>
    <property type="project" value="UniProtKB-KW"/>
</dbReference>
<keyword evidence="10 20" id="KW-0547">Nucleotide-binding</keyword>
<sequence length="774" mass="85873">MVRQTLLLLFLNVIAALFPISSPTDTLVPSQLFSDGAAASLVSSGQKFKLGFFSPDGTDGNRRYVGIWYNSISAFTVVWVANRQRPLTNGAGHLSLTENGTLIIFGDDNSTVLWSTQSAKVLANPVAQLLDTGNLVVREATDESSAGDFAWQSFDFPTDTLLPGMKIGWDLRTLLNRNLTAWTSESDPSPGSCILGIDLRGVPQEFGWRRGGQPYWRAGPWNGVFFSGVPGMESKNFVENNFIIDQDEVVHYYSSVNSSLLRRIIIHPSGEVEGLAWTDENQLWTSRGYVPGDPCDAVSSCGPNALCYPNWWPACRCLQGFDPKNPTAWQLMTNTSDGCTRKTELDCVNGTDRFWKQSNVKLPDTSRSMVNRSTDISLDDCEAWCLGTCSCTAYARANITGGGSGCILWTTDLTDIKLFNDGLGQDLYVRLSAADLDQALESNRSRRGRKRAIIIAATSATALTILIFLGVVGGLCVSRKRKLQVNQVTGEDFDLPLFDFGTVAAATCDFSIDNKLGEGGFGPGKLGEQQQIAVKRLSETSLQGIQEFKNEVILIAKLQHRNLVRLLGCCMEGDEKMLIYEYMPNGSLDTFLFSETKRKLLDWEARSRIIVEIARGLHYLHHDSRLRIVHRDLKASNILLDEDLNPKISDFGMAKLFSGDETIGETKRVVGTYGYMSPEYIKNGAFSMKSDIFSFGVLMLEIISGKKNNEFGHSTQHLNVIDFMWSLWREEKAIDSVDESMGLFPVAEVLRVASEQGFDSHWRLENACNPVLYF</sequence>
<evidence type="ECO:0000259" key="26">
    <source>
        <dbReference type="PROSITE" id="PS50927"/>
    </source>
</evidence>
<dbReference type="GO" id="GO:0005524">
    <property type="term" value="F:ATP binding"/>
    <property type="evidence" value="ECO:0007669"/>
    <property type="project" value="UniProtKB-KW"/>
</dbReference>
<dbReference type="Pfam" id="PF00954">
    <property type="entry name" value="S_locus_glycop"/>
    <property type="match status" value="1"/>
</dbReference>
<dbReference type="Proteomes" id="UP000734854">
    <property type="component" value="Unassembled WGS sequence"/>
</dbReference>
<dbReference type="InterPro" id="IPR000858">
    <property type="entry name" value="S_locus_glycoprot_dom"/>
</dbReference>
<evidence type="ECO:0000256" key="11">
    <source>
        <dbReference type="ARBA" id="ARBA00022777"/>
    </source>
</evidence>
<keyword evidence="13 22" id="KW-1133">Transmembrane helix</keyword>
<evidence type="ECO:0000256" key="17">
    <source>
        <dbReference type="ARBA" id="ARBA00023180"/>
    </source>
</evidence>
<evidence type="ECO:0000256" key="6">
    <source>
        <dbReference type="ARBA" id="ARBA00022536"/>
    </source>
</evidence>
<keyword evidence="29" id="KW-1185">Reference proteome</keyword>
<keyword evidence="9 23" id="KW-0732">Signal</keyword>
<comment type="caution">
    <text evidence="21">Lacks conserved residue(s) required for the propagation of feature annotation.</text>
</comment>
<dbReference type="CDD" id="cd00028">
    <property type="entry name" value="B_lectin"/>
    <property type="match status" value="1"/>
</dbReference>
<dbReference type="InterPro" id="IPR036426">
    <property type="entry name" value="Bulb-type_lectin_dom_sf"/>
</dbReference>
<comment type="caution">
    <text evidence="28">The sequence shown here is derived from an EMBL/GenBank/DDBJ whole genome shotgun (WGS) entry which is preliminary data.</text>
</comment>
<dbReference type="FunFam" id="3.30.200.20:FF:001238">
    <property type="entry name" value="Os08g0179000 protein"/>
    <property type="match status" value="1"/>
</dbReference>
<comment type="similarity">
    <text evidence="3">In the C-terminal section; belongs to the protein kinase superfamily. Ser/Thr protein kinase family.</text>
</comment>
<evidence type="ECO:0000256" key="10">
    <source>
        <dbReference type="ARBA" id="ARBA00022741"/>
    </source>
</evidence>
<dbReference type="EMBL" id="JACMSC010000001">
    <property type="protein sequence ID" value="KAG6536056.1"/>
    <property type="molecule type" value="Genomic_DNA"/>
</dbReference>
<evidence type="ECO:0000256" key="19">
    <source>
        <dbReference type="ARBA" id="ARBA00048679"/>
    </source>
</evidence>
<evidence type="ECO:0000256" key="1">
    <source>
        <dbReference type="ARBA" id="ARBA00004251"/>
    </source>
</evidence>
<dbReference type="PROSITE" id="PS50948">
    <property type="entry name" value="PAN"/>
    <property type="match status" value="1"/>
</dbReference>
<protein>
    <recommendedName>
        <fullName evidence="20">Receptor-like serine/threonine-protein kinase</fullName>
        <ecNumber evidence="20">2.7.11.1</ecNumber>
    </recommendedName>
</protein>
<dbReference type="Gene3D" id="1.10.510.10">
    <property type="entry name" value="Transferase(Phosphotransferase) domain 1"/>
    <property type="match status" value="1"/>
</dbReference>
<evidence type="ECO:0000256" key="12">
    <source>
        <dbReference type="ARBA" id="ARBA00022840"/>
    </source>
</evidence>
<dbReference type="PIRSF" id="PIRSF000641">
    <property type="entry name" value="SRK"/>
    <property type="match status" value="1"/>
</dbReference>
<dbReference type="GO" id="GO:0005886">
    <property type="term" value="C:plasma membrane"/>
    <property type="evidence" value="ECO:0007669"/>
    <property type="project" value="UniProtKB-SubCell"/>
</dbReference>
<feature type="domain" description="Bulb-type lectin" evidence="26">
    <location>
        <begin position="24"/>
        <end position="150"/>
    </location>
</feature>
<dbReference type="InterPro" id="IPR003609">
    <property type="entry name" value="Pan_app"/>
</dbReference>
<keyword evidence="11 20" id="KW-0418">Kinase</keyword>
<comment type="similarity">
    <text evidence="2">In the N-terminal section; belongs to the leguminous lectin family.</text>
</comment>
<comment type="catalytic activity">
    <reaction evidence="19 20">
        <text>L-seryl-[protein] + ATP = O-phospho-L-seryl-[protein] + ADP + H(+)</text>
        <dbReference type="Rhea" id="RHEA:17989"/>
        <dbReference type="Rhea" id="RHEA-COMP:9863"/>
        <dbReference type="Rhea" id="RHEA-COMP:11604"/>
        <dbReference type="ChEBI" id="CHEBI:15378"/>
        <dbReference type="ChEBI" id="CHEBI:29999"/>
        <dbReference type="ChEBI" id="CHEBI:30616"/>
        <dbReference type="ChEBI" id="CHEBI:83421"/>
        <dbReference type="ChEBI" id="CHEBI:456216"/>
        <dbReference type="EC" id="2.7.11.1"/>
    </reaction>
</comment>
<evidence type="ECO:0000256" key="9">
    <source>
        <dbReference type="ARBA" id="ARBA00022729"/>
    </source>
</evidence>
<dbReference type="CDD" id="cd01098">
    <property type="entry name" value="PAN_AP_plant"/>
    <property type="match status" value="1"/>
</dbReference>
<evidence type="ECO:0000256" key="14">
    <source>
        <dbReference type="ARBA" id="ARBA00023136"/>
    </source>
</evidence>
<evidence type="ECO:0000256" key="4">
    <source>
        <dbReference type="ARBA" id="ARBA00022475"/>
    </source>
</evidence>
<keyword evidence="17" id="KW-0325">Glycoprotein</keyword>
<feature type="domain" description="Apple" evidence="27">
    <location>
        <begin position="347"/>
        <end position="432"/>
    </location>
</feature>
<dbReference type="PROSITE" id="PS00108">
    <property type="entry name" value="PROTEIN_KINASE_ST"/>
    <property type="match status" value="1"/>
</dbReference>
<comment type="catalytic activity">
    <reaction evidence="18 20">
        <text>L-threonyl-[protein] + ATP = O-phospho-L-threonyl-[protein] + ADP + H(+)</text>
        <dbReference type="Rhea" id="RHEA:46608"/>
        <dbReference type="Rhea" id="RHEA-COMP:11060"/>
        <dbReference type="Rhea" id="RHEA-COMP:11605"/>
        <dbReference type="ChEBI" id="CHEBI:15378"/>
        <dbReference type="ChEBI" id="CHEBI:30013"/>
        <dbReference type="ChEBI" id="CHEBI:30616"/>
        <dbReference type="ChEBI" id="CHEBI:61977"/>
        <dbReference type="ChEBI" id="CHEBI:456216"/>
        <dbReference type="EC" id="2.7.11.1"/>
    </reaction>
</comment>
<evidence type="ECO:0000256" key="2">
    <source>
        <dbReference type="ARBA" id="ARBA00008536"/>
    </source>
</evidence>
<comment type="similarity">
    <text evidence="20">Belongs to the protein kinase superfamily. Ser/Thr protein kinase family.</text>
</comment>
<dbReference type="SMART" id="SM00220">
    <property type="entry name" value="S_TKc"/>
    <property type="match status" value="1"/>
</dbReference>
<dbReference type="InterPro" id="IPR000742">
    <property type="entry name" value="EGF"/>
</dbReference>
<dbReference type="PANTHER" id="PTHR32444">
    <property type="entry name" value="BULB-TYPE LECTIN DOMAIN-CONTAINING PROTEIN"/>
    <property type="match status" value="1"/>
</dbReference>
<evidence type="ECO:0000256" key="5">
    <source>
        <dbReference type="ARBA" id="ARBA00022527"/>
    </source>
</evidence>
<keyword evidence="5 20" id="KW-0723">Serine/threonine-protein kinase</keyword>
<dbReference type="InterPro" id="IPR001245">
    <property type="entry name" value="Ser-Thr/Tyr_kinase_cat_dom"/>
</dbReference>
<organism evidence="28 29">
    <name type="scientific">Zingiber officinale</name>
    <name type="common">Ginger</name>
    <name type="synonym">Amomum zingiber</name>
    <dbReference type="NCBI Taxonomy" id="94328"/>
    <lineage>
        <taxon>Eukaryota</taxon>
        <taxon>Viridiplantae</taxon>
        <taxon>Streptophyta</taxon>
        <taxon>Embryophyta</taxon>
        <taxon>Tracheophyta</taxon>
        <taxon>Spermatophyta</taxon>
        <taxon>Magnoliopsida</taxon>
        <taxon>Liliopsida</taxon>
        <taxon>Zingiberales</taxon>
        <taxon>Zingiberaceae</taxon>
        <taxon>Zingiber</taxon>
    </lineage>
</organism>
<feature type="signal peptide" evidence="23">
    <location>
        <begin position="1"/>
        <end position="16"/>
    </location>
</feature>
<feature type="domain" description="EGF-like" evidence="25">
    <location>
        <begin position="291"/>
        <end position="327"/>
    </location>
</feature>
<dbReference type="PROSITE" id="PS50026">
    <property type="entry name" value="EGF_3"/>
    <property type="match status" value="1"/>
</dbReference>
<dbReference type="InterPro" id="IPR001480">
    <property type="entry name" value="Bulb-type_lectin_dom"/>
</dbReference>
<keyword evidence="7 20" id="KW-0808">Transferase</keyword>
<proteinExistence type="inferred from homology"/>
<comment type="subcellular location">
    <subcellularLocation>
        <location evidence="1">Cell membrane</location>
        <topology evidence="1">Single-pass type I membrane protein</topology>
    </subcellularLocation>
</comment>
<dbReference type="PROSITE" id="PS50927">
    <property type="entry name" value="BULB_LECTIN"/>
    <property type="match status" value="1"/>
</dbReference>
<dbReference type="InterPro" id="IPR000719">
    <property type="entry name" value="Prot_kinase_dom"/>
</dbReference>
<evidence type="ECO:0000259" key="25">
    <source>
        <dbReference type="PROSITE" id="PS50026"/>
    </source>
</evidence>
<evidence type="ECO:0000256" key="21">
    <source>
        <dbReference type="PROSITE-ProRule" id="PRU00076"/>
    </source>
</evidence>
<dbReference type="InterPro" id="IPR024171">
    <property type="entry name" value="SRK-like_kinase"/>
</dbReference>
<keyword evidence="4" id="KW-1003">Cell membrane</keyword>
<dbReference type="FunFam" id="1.10.510.10:FF:000240">
    <property type="entry name" value="Lectin-domain containing receptor kinase A4.3"/>
    <property type="match status" value="1"/>
</dbReference>
<reference evidence="28 29" key="1">
    <citation type="submission" date="2020-08" db="EMBL/GenBank/DDBJ databases">
        <title>Plant Genome Project.</title>
        <authorList>
            <person name="Zhang R.-G."/>
        </authorList>
    </citation>
    <scope>NUCLEOTIDE SEQUENCE [LARGE SCALE GENOMIC DNA]</scope>
    <source>
        <tissue evidence="28">Rhizome</tissue>
    </source>
</reference>
<evidence type="ECO:0000313" key="29">
    <source>
        <dbReference type="Proteomes" id="UP000734854"/>
    </source>
</evidence>
<evidence type="ECO:0000313" key="28">
    <source>
        <dbReference type="EMBL" id="KAG6536056.1"/>
    </source>
</evidence>
<evidence type="ECO:0000256" key="13">
    <source>
        <dbReference type="ARBA" id="ARBA00022989"/>
    </source>
</evidence>
<dbReference type="InterPro" id="IPR011009">
    <property type="entry name" value="Kinase-like_dom_sf"/>
</dbReference>
<accession>A0A8J5LY84</accession>
<dbReference type="Pfam" id="PF07714">
    <property type="entry name" value="PK_Tyr_Ser-Thr"/>
    <property type="match status" value="1"/>
</dbReference>
<dbReference type="Gene3D" id="2.90.10.10">
    <property type="entry name" value="Bulb-type lectin domain"/>
    <property type="match status" value="1"/>
</dbReference>
<keyword evidence="12 20" id="KW-0067">ATP-binding</keyword>
<dbReference type="InterPro" id="IPR008271">
    <property type="entry name" value="Ser/Thr_kinase_AS"/>
</dbReference>
<dbReference type="Gene3D" id="3.30.200.20">
    <property type="entry name" value="Phosphorylase Kinase, domain 1"/>
    <property type="match status" value="1"/>
</dbReference>
<dbReference type="SMART" id="SM00473">
    <property type="entry name" value="PAN_AP"/>
    <property type="match status" value="1"/>
</dbReference>
<evidence type="ECO:0000256" key="23">
    <source>
        <dbReference type="SAM" id="SignalP"/>
    </source>
</evidence>
<keyword evidence="6 21" id="KW-0245">EGF-like domain</keyword>
<evidence type="ECO:0000259" key="24">
    <source>
        <dbReference type="PROSITE" id="PS50011"/>
    </source>
</evidence>
<evidence type="ECO:0000256" key="7">
    <source>
        <dbReference type="ARBA" id="ARBA00022679"/>
    </source>
</evidence>
<evidence type="ECO:0000256" key="8">
    <source>
        <dbReference type="ARBA" id="ARBA00022692"/>
    </source>
</evidence>
<dbReference type="PROSITE" id="PS50011">
    <property type="entry name" value="PROTEIN_KINASE_DOM"/>
    <property type="match status" value="1"/>
</dbReference>
<dbReference type="Pfam" id="PF01453">
    <property type="entry name" value="B_lectin"/>
    <property type="match status" value="1"/>
</dbReference>
<gene>
    <name evidence="28" type="ORF">ZIOFF_001094</name>
</gene>
<evidence type="ECO:0000256" key="20">
    <source>
        <dbReference type="PIRNR" id="PIRNR000641"/>
    </source>
</evidence>
<keyword evidence="8 22" id="KW-0812">Transmembrane</keyword>
<evidence type="ECO:0000256" key="3">
    <source>
        <dbReference type="ARBA" id="ARBA00010217"/>
    </source>
</evidence>